<feature type="domain" description="F-box" evidence="1">
    <location>
        <begin position="50"/>
        <end position="96"/>
    </location>
</feature>
<dbReference type="PROSITE" id="PS50181">
    <property type="entry name" value="FBOX"/>
    <property type="match status" value="1"/>
</dbReference>
<evidence type="ECO:0000313" key="3">
    <source>
        <dbReference type="Proteomes" id="UP001150941"/>
    </source>
</evidence>
<dbReference type="RefSeq" id="XP_058328584.1">
    <property type="nucleotide sequence ID" value="XM_058475694.1"/>
</dbReference>
<gene>
    <name evidence="2" type="ORF">N7468_006398</name>
</gene>
<reference evidence="2" key="2">
    <citation type="journal article" date="2023" name="IMA Fungus">
        <title>Comparative genomic study of the Penicillium genus elucidates a diverse pangenome and 15 lateral gene transfer events.</title>
        <authorList>
            <person name="Petersen C."/>
            <person name="Sorensen T."/>
            <person name="Nielsen M.R."/>
            <person name="Sondergaard T.E."/>
            <person name="Sorensen J.L."/>
            <person name="Fitzpatrick D.A."/>
            <person name="Frisvad J.C."/>
            <person name="Nielsen K.L."/>
        </authorList>
    </citation>
    <scope>NUCLEOTIDE SEQUENCE</scope>
    <source>
        <strain evidence="2">IBT 19713</strain>
    </source>
</reference>
<sequence length="352" mass="39823">MSDSDVEAILTCFRGLPRTERRAVIHGILDGLDSSEWMSVKARTRERSYCDILGKLPIELVALVAGNLPLVDIIKNQRVSRRWRQILSSAEVKAAAIKAAFDPGEITVDLNKLIRQRVRIERGDPVSRSRCRIMPPADARMIHLDDSLWMDCTFNGVAAWHRSNDRTIISLFDAKNGERSDLCSENRESLHSPAMSEALVAAVSNRGHCHVWSIVSHEYRSFRLPSASFTDVRVNGSNVMVAEKPSRNDSMVSWEWESGIAETRALDTAVWSASKTSNMIWPDERKDLPPNAPFCHYNNVLNVLSASDRSRLSKNLPHGDWNEGSRFFGNENFLGIFHRSSGVMEIWRFDEE</sequence>
<comment type="caution">
    <text evidence="2">The sequence shown here is derived from an EMBL/GenBank/DDBJ whole genome shotgun (WGS) entry which is preliminary data.</text>
</comment>
<dbReference type="InterPro" id="IPR001810">
    <property type="entry name" value="F-box_dom"/>
</dbReference>
<dbReference type="InterPro" id="IPR036047">
    <property type="entry name" value="F-box-like_dom_sf"/>
</dbReference>
<dbReference type="SUPFAM" id="SSF81383">
    <property type="entry name" value="F-box domain"/>
    <property type="match status" value="1"/>
</dbReference>
<dbReference type="Proteomes" id="UP001150941">
    <property type="component" value="Unassembled WGS sequence"/>
</dbReference>
<dbReference type="GeneID" id="83202997"/>
<name>A0A9W9NUE9_9EURO</name>
<reference evidence="2" key="1">
    <citation type="submission" date="2022-11" db="EMBL/GenBank/DDBJ databases">
        <authorList>
            <person name="Petersen C."/>
        </authorList>
    </citation>
    <scope>NUCLEOTIDE SEQUENCE</scope>
    <source>
        <strain evidence="2">IBT 19713</strain>
    </source>
</reference>
<keyword evidence="3" id="KW-1185">Reference proteome</keyword>
<protein>
    <recommendedName>
        <fullName evidence="1">F-box domain-containing protein</fullName>
    </recommendedName>
</protein>
<dbReference type="Gene3D" id="1.20.1280.50">
    <property type="match status" value="1"/>
</dbReference>
<dbReference type="OrthoDB" id="5295250at2759"/>
<evidence type="ECO:0000259" key="1">
    <source>
        <dbReference type="PROSITE" id="PS50181"/>
    </source>
</evidence>
<proteinExistence type="predicted"/>
<dbReference type="CDD" id="cd09917">
    <property type="entry name" value="F-box_SF"/>
    <property type="match status" value="1"/>
</dbReference>
<dbReference type="Pfam" id="PF00646">
    <property type="entry name" value="F-box"/>
    <property type="match status" value="1"/>
</dbReference>
<dbReference type="AlphaFoldDB" id="A0A9W9NUE9"/>
<organism evidence="2 3">
    <name type="scientific">Penicillium chermesinum</name>
    <dbReference type="NCBI Taxonomy" id="63820"/>
    <lineage>
        <taxon>Eukaryota</taxon>
        <taxon>Fungi</taxon>
        <taxon>Dikarya</taxon>
        <taxon>Ascomycota</taxon>
        <taxon>Pezizomycotina</taxon>
        <taxon>Eurotiomycetes</taxon>
        <taxon>Eurotiomycetidae</taxon>
        <taxon>Eurotiales</taxon>
        <taxon>Aspergillaceae</taxon>
        <taxon>Penicillium</taxon>
    </lineage>
</organism>
<accession>A0A9W9NUE9</accession>
<evidence type="ECO:0000313" key="2">
    <source>
        <dbReference type="EMBL" id="KAJ5225173.1"/>
    </source>
</evidence>
<dbReference type="EMBL" id="JAPQKS010000005">
    <property type="protein sequence ID" value="KAJ5225173.1"/>
    <property type="molecule type" value="Genomic_DNA"/>
</dbReference>